<organism evidence="1 2">
    <name type="scientific">Pleurodeles waltl</name>
    <name type="common">Iberian ribbed newt</name>
    <dbReference type="NCBI Taxonomy" id="8319"/>
    <lineage>
        <taxon>Eukaryota</taxon>
        <taxon>Metazoa</taxon>
        <taxon>Chordata</taxon>
        <taxon>Craniata</taxon>
        <taxon>Vertebrata</taxon>
        <taxon>Euteleostomi</taxon>
        <taxon>Amphibia</taxon>
        <taxon>Batrachia</taxon>
        <taxon>Caudata</taxon>
        <taxon>Salamandroidea</taxon>
        <taxon>Salamandridae</taxon>
        <taxon>Pleurodelinae</taxon>
        <taxon>Pleurodeles</taxon>
    </lineage>
</organism>
<evidence type="ECO:0000313" key="2">
    <source>
        <dbReference type="Proteomes" id="UP001066276"/>
    </source>
</evidence>
<accession>A0AAV7V9G3</accession>
<comment type="caution">
    <text evidence="1">The sequence shown here is derived from an EMBL/GenBank/DDBJ whole genome shotgun (WGS) entry which is preliminary data.</text>
</comment>
<proteinExistence type="predicted"/>
<dbReference type="Proteomes" id="UP001066276">
    <property type="component" value="Chromosome 2_1"/>
</dbReference>
<dbReference type="EMBL" id="JANPWB010000003">
    <property type="protein sequence ID" value="KAJ1197249.1"/>
    <property type="molecule type" value="Genomic_DNA"/>
</dbReference>
<gene>
    <name evidence="1" type="ORF">NDU88_001111</name>
</gene>
<dbReference type="AlphaFoldDB" id="A0AAV7V9G3"/>
<sequence>MATEPNTDTARKFRVRVHRDLSTLEEQGAVTYQTISCICYFARRPWGHLHRGVSLLTSSPDTGIQQFQYSLSRWKNFYMTKKAS</sequence>
<protein>
    <submittedName>
        <fullName evidence="1">Uncharacterized protein</fullName>
    </submittedName>
</protein>
<evidence type="ECO:0000313" key="1">
    <source>
        <dbReference type="EMBL" id="KAJ1197249.1"/>
    </source>
</evidence>
<name>A0AAV7V9G3_PLEWA</name>
<keyword evidence="2" id="KW-1185">Reference proteome</keyword>
<reference evidence="1" key="1">
    <citation type="journal article" date="2022" name="bioRxiv">
        <title>Sequencing and chromosome-scale assembly of the giantPleurodeles waltlgenome.</title>
        <authorList>
            <person name="Brown T."/>
            <person name="Elewa A."/>
            <person name="Iarovenko S."/>
            <person name="Subramanian E."/>
            <person name="Araus A.J."/>
            <person name="Petzold A."/>
            <person name="Susuki M."/>
            <person name="Suzuki K.-i.T."/>
            <person name="Hayashi T."/>
            <person name="Toyoda A."/>
            <person name="Oliveira C."/>
            <person name="Osipova E."/>
            <person name="Leigh N.D."/>
            <person name="Simon A."/>
            <person name="Yun M.H."/>
        </authorList>
    </citation>
    <scope>NUCLEOTIDE SEQUENCE</scope>
    <source>
        <strain evidence="1">20211129_DDA</strain>
        <tissue evidence="1">Liver</tissue>
    </source>
</reference>